<accession>A0A1T4Q4H8</accession>
<evidence type="ECO:0000313" key="2">
    <source>
        <dbReference type="Proteomes" id="UP000190888"/>
    </source>
</evidence>
<proteinExistence type="predicted"/>
<dbReference type="RefSeq" id="WP_078831903.1">
    <property type="nucleotide sequence ID" value="NZ_FUWH01000007.1"/>
</dbReference>
<name>A0A1T4Q4H8_9BACT</name>
<dbReference type="Proteomes" id="UP000190888">
    <property type="component" value="Unassembled WGS sequence"/>
</dbReference>
<organism evidence="1 2">
    <name type="scientific">Sediminibacterium ginsengisoli</name>
    <dbReference type="NCBI Taxonomy" id="413434"/>
    <lineage>
        <taxon>Bacteria</taxon>
        <taxon>Pseudomonadati</taxon>
        <taxon>Bacteroidota</taxon>
        <taxon>Chitinophagia</taxon>
        <taxon>Chitinophagales</taxon>
        <taxon>Chitinophagaceae</taxon>
        <taxon>Sediminibacterium</taxon>
    </lineage>
</organism>
<gene>
    <name evidence="1" type="ORF">SAMN04488132_107136</name>
</gene>
<dbReference type="OrthoDB" id="675724at2"/>
<dbReference type="AlphaFoldDB" id="A0A1T4Q4H8"/>
<reference evidence="1 2" key="1">
    <citation type="submission" date="2017-02" db="EMBL/GenBank/DDBJ databases">
        <authorList>
            <person name="Peterson S.W."/>
        </authorList>
    </citation>
    <scope>NUCLEOTIDE SEQUENCE [LARGE SCALE GENOMIC DNA]</scope>
    <source>
        <strain evidence="1 2">DSM 22335</strain>
    </source>
</reference>
<keyword evidence="2" id="KW-1185">Reference proteome</keyword>
<dbReference type="STRING" id="413434.SAMN04488132_107136"/>
<sequence>MSQAFVREQDEEWLQDVKPDPAALLRFLKRENGGRPVHELRVEEDKSGRKQYVMSNGLTYMLDMDNRWQVVL</sequence>
<dbReference type="EMBL" id="FUWH01000007">
    <property type="protein sequence ID" value="SJZ98447.1"/>
    <property type="molecule type" value="Genomic_DNA"/>
</dbReference>
<evidence type="ECO:0000313" key="1">
    <source>
        <dbReference type="EMBL" id="SJZ98447.1"/>
    </source>
</evidence>
<protein>
    <submittedName>
        <fullName evidence="1">Uncharacterized protein</fullName>
    </submittedName>
</protein>